<evidence type="ECO:0000313" key="7">
    <source>
        <dbReference type="RefSeq" id="XP_018336093.1"/>
    </source>
</evidence>
<feature type="transmembrane region" description="Helical" evidence="5">
    <location>
        <begin position="6"/>
        <end position="30"/>
    </location>
</feature>
<feature type="transmembrane region" description="Helical" evidence="5">
    <location>
        <begin position="76"/>
        <end position="109"/>
    </location>
</feature>
<dbReference type="GO" id="GO:0016020">
    <property type="term" value="C:membrane"/>
    <property type="evidence" value="ECO:0007669"/>
    <property type="project" value="UniProtKB-SubCell"/>
</dbReference>
<dbReference type="OrthoDB" id="9836210at2759"/>
<dbReference type="STRING" id="224129.A0A1W4XUE3"/>
<organism evidence="6 7">
    <name type="scientific">Agrilus planipennis</name>
    <name type="common">Emerald ash borer</name>
    <name type="synonym">Agrilus marcopoli</name>
    <dbReference type="NCBI Taxonomy" id="224129"/>
    <lineage>
        <taxon>Eukaryota</taxon>
        <taxon>Metazoa</taxon>
        <taxon>Ecdysozoa</taxon>
        <taxon>Arthropoda</taxon>
        <taxon>Hexapoda</taxon>
        <taxon>Insecta</taxon>
        <taxon>Pterygota</taxon>
        <taxon>Neoptera</taxon>
        <taxon>Endopterygota</taxon>
        <taxon>Coleoptera</taxon>
        <taxon>Polyphaga</taxon>
        <taxon>Elateriformia</taxon>
        <taxon>Buprestoidea</taxon>
        <taxon>Buprestidae</taxon>
        <taxon>Agrilinae</taxon>
        <taxon>Agrilus</taxon>
    </lineage>
</organism>
<dbReference type="Pfam" id="PF00335">
    <property type="entry name" value="Tetraspanin"/>
    <property type="match status" value="1"/>
</dbReference>
<dbReference type="SUPFAM" id="SSF48652">
    <property type="entry name" value="Tetraspanin"/>
    <property type="match status" value="1"/>
</dbReference>
<protein>
    <submittedName>
        <fullName evidence="7">CD151 antigen-like</fullName>
    </submittedName>
</protein>
<feature type="transmembrane region" description="Helical" evidence="5">
    <location>
        <begin position="212"/>
        <end position="235"/>
    </location>
</feature>
<dbReference type="InterPro" id="IPR008952">
    <property type="entry name" value="Tetraspanin_EC2_sf"/>
</dbReference>
<dbReference type="KEGG" id="apln:108744696"/>
<dbReference type="RefSeq" id="XP_018336093.1">
    <property type="nucleotide sequence ID" value="XM_018480591.2"/>
</dbReference>
<dbReference type="AlphaFoldDB" id="A0A1W4XUE3"/>
<sequence>MLIANVQWLGVFVTCLSLVSMCQLLFTFFLSVILSDVITLVGCHYSTGVGLIAGFITFPTSIRMKTSHFSPNMSKIYGYTFCFQRLAMIVCGTLHLSATLVAIIMVVLILKHRSNIGNDFVKLMKSYHEKLFSKVLVDNVQFALQCCGATSSRDWYPNRDNDYFQDTFDDAFSIPFSCCSKYSNEGCDPYDPSSSTINHQGCITELEKKAILLLWIEISLSGSCLIIEMAVFFSLKRPSEQDDLHSSSSTLKTIYVRSKWGDFSNTTDKYKHDDGTDTNSTAQLCPSLHSEVYLSYKKSRENKRIMWNK</sequence>
<comment type="subcellular location">
    <subcellularLocation>
        <location evidence="1">Membrane</location>
        <topology evidence="1">Multi-pass membrane protein</topology>
    </subcellularLocation>
</comment>
<evidence type="ECO:0000256" key="2">
    <source>
        <dbReference type="ARBA" id="ARBA00022692"/>
    </source>
</evidence>
<accession>A0A1W4XUE3</accession>
<keyword evidence="6" id="KW-1185">Reference proteome</keyword>
<gene>
    <name evidence="7" type="primary">LOC108744696</name>
</gene>
<proteinExistence type="predicted"/>
<dbReference type="Gene3D" id="1.10.1450.10">
    <property type="entry name" value="Tetraspanin"/>
    <property type="match status" value="1"/>
</dbReference>
<evidence type="ECO:0000256" key="5">
    <source>
        <dbReference type="SAM" id="Phobius"/>
    </source>
</evidence>
<dbReference type="InParanoid" id="A0A1W4XUE3"/>
<name>A0A1W4XUE3_AGRPL</name>
<evidence type="ECO:0000313" key="6">
    <source>
        <dbReference type="Proteomes" id="UP000192223"/>
    </source>
</evidence>
<feature type="transmembrane region" description="Helical" evidence="5">
    <location>
        <begin position="37"/>
        <end position="56"/>
    </location>
</feature>
<keyword evidence="2 5" id="KW-0812">Transmembrane</keyword>
<evidence type="ECO:0000256" key="3">
    <source>
        <dbReference type="ARBA" id="ARBA00022989"/>
    </source>
</evidence>
<evidence type="ECO:0000256" key="4">
    <source>
        <dbReference type="ARBA" id="ARBA00023136"/>
    </source>
</evidence>
<dbReference type="GeneID" id="108744696"/>
<keyword evidence="4 5" id="KW-0472">Membrane</keyword>
<reference evidence="7" key="1">
    <citation type="submission" date="2025-08" db="UniProtKB">
        <authorList>
            <consortium name="RefSeq"/>
        </authorList>
    </citation>
    <scope>IDENTIFICATION</scope>
    <source>
        <tissue evidence="7">Entire body</tissue>
    </source>
</reference>
<evidence type="ECO:0000256" key="1">
    <source>
        <dbReference type="ARBA" id="ARBA00004141"/>
    </source>
</evidence>
<dbReference type="InterPro" id="IPR018499">
    <property type="entry name" value="Tetraspanin/Peripherin"/>
</dbReference>
<dbReference type="Proteomes" id="UP000192223">
    <property type="component" value="Unplaced"/>
</dbReference>
<keyword evidence="3 5" id="KW-1133">Transmembrane helix</keyword>